<dbReference type="InterPro" id="IPR002577">
    <property type="entry name" value="HTH_HxlR"/>
</dbReference>
<dbReference type="PANTHER" id="PTHR33204">
    <property type="entry name" value="TRANSCRIPTIONAL REGULATOR, MARR FAMILY"/>
    <property type="match status" value="1"/>
</dbReference>
<evidence type="ECO:0000259" key="4">
    <source>
        <dbReference type="PROSITE" id="PS51118"/>
    </source>
</evidence>
<evidence type="ECO:0000256" key="2">
    <source>
        <dbReference type="ARBA" id="ARBA00023125"/>
    </source>
</evidence>
<keyword evidence="6" id="KW-1185">Reference proteome</keyword>
<dbReference type="Gene3D" id="1.10.10.10">
    <property type="entry name" value="Winged helix-like DNA-binding domain superfamily/Winged helix DNA-binding domain"/>
    <property type="match status" value="1"/>
</dbReference>
<dbReference type="Proteomes" id="UP000006655">
    <property type="component" value="Chromosome"/>
</dbReference>
<name>A0A806DHE8_MEIRD</name>
<dbReference type="InterPro" id="IPR036390">
    <property type="entry name" value="WH_DNA-bd_sf"/>
</dbReference>
<organism evidence="5 6">
    <name type="scientific">Meiothermus ruber (strain ATCC 35948 / DSM 1279 / VKM B-1258 / 21)</name>
    <name type="common">Thermus ruber</name>
    <dbReference type="NCBI Taxonomy" id="504728"/>
    <lineage>
        <taxon>Bacteria</taxon>
        <taxon>Thermotogati</taxon>
        <taxon>Deinococcota</taxon>
        <taxon>Deinococci</taxon>
        <taxon>Thermales</taxon>
        <taxon>Thermaceae</taxon>
        <taxon>Meiothermus</taxon>
    </lineage>
</organism>
<dbReference type="GO" id="GO:0003677">
    <property type="term" value="F:DNA binding"/>
    <property type="evidence" value="ECO:0007669"/>
    <property type="project" value="UniProtKB-KW"/>
</dbReference>
<evidence type="ECO:0000256" key="3">
    <source>
        <dbReference type="ARBA" id="ARBA00023163"/>
    </source>
</evidence>
<dbReference type="CDD" id="cd00090">
    <property type="entry name" value="HTH_ARSR"/>
    <property type="match status" value="1"/>
</dbReference>
<dbReference type="PROSITE" id="PS51118">
    <property type="entry name" value="HTH_HXLR"/>
    <property type="match status" value="1"/>
</dbReference>
<evidence type="ECO:0000313" key="5">
    <source>
        <dbReference type="EMBL" id="ADD27855.1"/>
    </source>
</evidence>
<accession>A0A806DHE8</accession>
<feature type="domain" description="HTH hxlR-type" evidence="4">
    <location>
        <begin position="21"/>
        <end position="119"/>
    </location>
</feature>
<evidence type="ECO:0000313" key="6">
    <source>
        <dbReference type="Proteomes" id="UP000006655"/>
    </source>
</evidence>
<dbReference type="Pfam" id="PF01638">
    <property type="entry name" value="HxlR"/>
    <property type="match status" value="1"/>
</dbReference>
<keyword evidence="3" id="KW-0804">Transcription</keyword>
<dbReference type="SUPFAM" id="SSF46785">
    <property type="entry name" value="Winged helix' DNA-binding domain"/>
    <property type="match status" value="1"/>
</dbReference>
<evidence type="ECO:0000256" key="1">
    <source>
        <dbReference type="ARBA" id="ARBA00023015"/>
    </source>
</evidence>
<dbReference type="InterPro" id="IPR011991">
    <property type="entry name" value="ArsR-like_HTH"/>
</dbReference>
<gene>
    <name evidence="5" type="ordered locus">Mrub_1091</name>
</gene>
<keyword evidence="1" id="KW-0805">Transcription regulation</keyword>
<keyword evidence="2" id="KW-0238">DNA-binding</keyword>
<dbReference type="AlphaFoldDB" id="A0A806DHE8"/>
<dbReference type="EMBL" id="CP001743">
    <property type="protein sequence ID" value="ADD27855.1"/>
    <property type="molecule type" value="Genomic_DNA"/>
</dbReference>
<reference evidence="5 6" key="1">
    <citation type="journal article" date="2010" name="Stand. Genomic Sci.">
        <title>Complete genome sequence of Meiothermus ruber type strain (21).</title>
        <authorList>
            <person name="Tindall B.J."/>
            <person name="Sikorski J."/>
            <person name="Lucas S."/>
            <person name="Goltsman E."/>
            <person name="Copeland A."/>
            <person name="Glavina Del Rio T."/>
            <person name="Nolan M."/>
            <person name="Tice H."/>
            <person name="Cheng J.F."/>
            <person name="Han C."/>
            <person name="Pitluck S."/>
            <person name="Liolios K."/>
            <person name="Ivanova N."/>
            <person name="Mavromatis K."/>
            <person name="Ovchinnikova G."/>
            <person name="Pati A."/>
            <person name="Fahnrich R."/>
            <person name="Goodwin L."/>
            <person name="Chen A."/>
            <person name="Palaniappan K."/>
            <person name="Land M."/>
            <person name="Hauser L."/>
            <person name="Chang Y.J."/>
            <person name="Jeffries C.D."/>
            <person name="Rohde M."/>
            <person name="Goker M."/>
            <person name="Woyke T."/>
            <person name="Bristow J."/>
            <person name="Eisen J.A."/>
            <person name="Markowitz V."/>
            <person name="Hugenholtz P."/>
            <person name="Kyrpides N.C."/>
            <person name="Klenk H.P."/>
            <person name="Lapidus A."/>
        </authorList>
    </citation>
    <scope>NUCLEOTIDE SEQUENCE [LARGE SCALE GENOMIC DNA]</scope>
    <source>
        <strain evidence="6">ATCC 35948 / DSM 1279 / VKM B-1258 / 21</strain>
    </source>
</reference>
<dbReference type="PANTHER" id="PTHR33204:SF37">
    <property type="entry name" value="HTH-TYPE TRANSCRIPTIONAL REGULATOR YODB"/>
    <property type="match status" value="1"/>
</dbReference>
<sequence length="121" mass="13412">MKSSMAKAIAPETTEVDHSFCPVYEAINVLQEKWTLHIIRSLLDGSKGFNELSRAVGGCNPATLAQRVEKLEHLGIISKTIHSTMPPRTSYALTEAGQALQAVIEAIDRWGRQYLPKPPER</sequence>
<dbReference type="InterPro" id="IPR036388">
    <property type="entry name" value="WH-like_DNA-bd_sf"/>
</dbReference>
<dbReference type="KEGG" id="mrb:Mrub_1091"/>
<proteinExistence type="predicted"/>
<protein>
    <submittedName>
        <fullName evidence="5">Transcriptional regulator, HxlR family</fullName>
    </submittedName>
</protein>